<feature type="domain" description="Polysaccharide biosynthesis protein CapD-like" evidence="2">
    <location>
        <begin position="7"/>
        <end position="278"/>
    </location>
</feature>
<protein>
    <submittedName>
        <fullName evidence="3">UDP-N-acetylglucosamine 4,6-dehydratase (Inverting)</fullName>
        <ecNumber evidence="3">4.2.1.115</ecNumber>
    </submittedName>
</protein>
<accession>A0A4Q2KKM6</accession>
<name>A0A4Q2KKM6_9SPHN</name>
<comment type="caution">
    <text evidence="3">The sequence shown here is derived from an EMBL/GenBank/DDBJ whole genome shotgun (WGS) entry which is preliminary data.</text>
</comment>
<dbReference type="EC" id="4.2.1.115" evidence="3"/>
<gene>
    <name evidence="3" type="primary">pseB</name>
    <name evidence="3" type="ORF">ETX26_12850</name>
</gene>
<dbReference type="Proteomes" id="UP000293623">
    <property type="component" value="Unassembled WGS sequence"/>
</dbReference>
<evidence type="ECO:0000259" key="2">
    <source>
        <dbReference type="Pfam" id="PF02719"/>
    </source>
</evidence>
<dbReference type="AlphaFoldDB" id="A0A4Q2KKM6"/>
<dbReference type="InterPro" id="IPR020025">
    <property type="entry name" value="PseB"/>
</dbReference>
<dbReference type="InterPro" id="IPR036291">
    <property type="entry name" value="NAD(P)-bd_dom_sf"/>
</dbReference>
<dbReference type="NCBIfam" id="TIGR03589">
    <property type="entry name" value="PseB"/>
    <property type="match status" value="1"/>
</dbReference>
<dbReference type="InterPro" id="IPR003869">
    <property type="entry name" value="Polysac_CapD-like"/>
</dbReference>
<dbReference type="SUPFAM" id="SSF51735">
    <property type="entry name" value="NAD(P)-binding Rossmann-fold domains"/>
    <property type="match status" value="1"/>
</dbReference>
<dbReference type="PANTHER" id="PTHR43318">
    <property type="entry name" value="UDP-N-ACETYLGLUCOSAMINE 4,6-DEHYDRATASE"/>
    <property type="match status" value="1"/>
</dbReference>
<dbReference type="InterPro" id="IPR051203">
    <property type="entry name" value="Polysaccharide_Synthase-Rel"/>
</dbReference>
<proteinExistence type="inferred from homology"/>
<dbReference type="PANTHER" id="PTHR43318:SF2">
    <property type="entry name" value="UDP-N-ACETYLGLUCOSAMINE 4,6-DEHYDRATASE (INVERTING)"/>
    <property type="match status" value="1"/>
</dbReference>
<evidence type="ECO:0000256" key="1">
    <source>
        <dbReference type="ARBA" id="ARBA00007430"/>
    </source>
</evidence>
<keyword evidence="4" id="KW-1185">Reference proteome</keyword>
<dbReference type="EMBL" id="SDPV01000002">
    <property type="protein sequence ID" value="RXZ64750.1"/>
    <property type="molecule type" value="Genomic_DNA"/>
</dbReference>
<sequence length="332" mass="37289">MLNGKTVLVTGGTGSFGNTFVPLTLDKYNPKKIIIFSRDEMKQWEMAKKFTHDDRVRFFIGDVRDRDRLYRALDDVDFVVHAAATKIVPTAEYDPFECVKTNVIGAMNLIDACIDKGVRRVVALSTDKASSPINLYGATKLASDKLFVAGNSYSGGRDTRFSVVRYGNVMGSRGSVIPFFMSIKDRGVLPITDERMTRFMISLEQGVELVWHALEDMEGGEIYVKKIPSMKVTDLARVIAPDAKLEIVGMRPGEKLHEQMISAEDATSTYEYPEHFKILPTIHRWDEDAGRIKDGKRLAEGFVYSSDNNAEWMTPDELGNWIAANRDKIGNI</sequence>
<organism evidence="3 4">
    <name type="scientific">Pelagerythrobacter rhizovicinus</name>
    <dbReference type="NCBI Taxonomy" id="2268576"/>
    <lineage>
        <taxon>Bacteria</taxon>
        <taxon>Pseudomonadati</taxon>
        <taxon>Pseudomonadota</taxon>
        <taxon>Alphaproteobacteria</taxon>
        <taxon>Sphingomonadales</taxon>
        <taxon>Erythrobacteraceae</taxon>
        <taxon>Pelagerythrobacter</taxon>
    </lineage>
</organism>
<dbReference type="GO" id="GO:0016829">
    <property type="term" value="F:lyase activity"/>
    <property type="evidence" value="ECO:0007669"/>
    <property type="project" value="UniProtKB-KW"/>
</dbReference>
<keyword evidence="3" id="KW-0456">Lyase</keyword>
<evidence type="ECO:0000313" key="4">
    <source>
        <dbReference type="Proteomes" id="UP000293623"/>
    </source>
</evidence>
<dbReference type="OrthoDB" id="9803111at2"/>
<reference evidence="3 4" key="1">
    <citation type="submission" date="2019-01" db="EMBL/GenBank/DDBJ databases">
        <title>Altererythrobacter rhizovicinus sp. nov., isolated from the rhizosphere soil of Haloxylon ammodendron.</title>
        <authorList>
            <person name="Li H.-P."/>
            <person name="Gou J.-Y."/>
            <person name="Yao D."/>
            <person name="Han Q.-Q."/>
            <person name="Shao K.-Z."/>
            <person name="Zhao Q."/>
            <person name="Zhang J.-L."/>
        </authorList>
    </citation>
    <scope>NUCLEOTIDE SEQUENCE [LARGE SCALE GENOMIC DNA]</scope>
    <source>
        <strain evidence="3 4">AY-3R</strain>
    </source>
</reference>
<comment type="similarity">
    <text evidence="1">Belongs to the polysaccharide synthase family.</text>
</comment>
<dbReference type="RefSeq" id="WP_129525056.1">
    <property type="nucleotide sequence ID" value="NZ_SDPV01000002.1"/>
</dbReference>
<dbReference type="Pfam" id="PF02719">
    <property type="entry name" value="Polysacc_synt_2"/>
    <property type="match status" value="1"/>
</dbReference>
<dbReference type="CDD" id="cd05237">
    <property type="entry name" value="UDP_invert_4-6DH_SDR_e"/>
    <property type="match status" value="1"/>
</dbReference>
<dbReference type="Gene3D" id="3.40.50.720">
    <property type="entry name" value="NAD(P)-binding Rossmann-like Domain"/>
    <property type="match status" value="1"/>
</dbReference>
<evidence type="ECO:0000313" key="3">
    <source>
        <dbReference type="EMBL" id="RXZ64750.1"/>
    </source>
</evidence>